<dbReference type="Proteomes" id="UP000243975">
    <property type="component" value="Unassembled WGS sequence"/>
</dbReference>
<evidence type="ECO:0000313" key="10">
    <source>
        <dbReference type="Proteomes" id="UP000243975"/>
    </source>
</evidence>
<sequence>MHGMAPIQVAALKDVELLSDSVYQLKRSLEEMKQPGSKSLWLVMSDLQTWVSAAMTDEDTCIEGFVNTKLKNVVEKKIVNVANLTSNALALINCYATLSELVDSQDMEASYSTNSLAQNTLLIILLYTAFSITLISALENTNVEFIRSSCSLTTYPTLCFNSLSTRAGAIQTSSKLLAQTALSVALDTTRSTSSAMVKLSQVHGMAPREVAAMKDCIELLGDSVYELKRSLEEMNRPGSKDSGLVISDIQTWVSSAMTDEDTCSEGFVNDPKMKRVVRGKIVNVAHLTSNALALINSYASFS</sequence>
<dbReference type="FunFam" id="1.20.140.40:FF:000010">
    <property type="entry name" value="Pectinesterase"/>
    <property type="match status" value="1"/>
</dbReference>
<dbReference type="EMBL" id="LEKV01002017">
    <property type="protein sequence ID" value="KVI04520.1"/>
    <property type="molecule type" value="Genomic_DNA"/>
</dbReference>
<keyword evidence="4" id="KW-0732">Signal</keyword>
<feature type="transmembrane region" description="Helical" evidence="7">
    <location>
        <begin position="78"/>
        <end position="98"/>
    </location>
</feature>
<dbReference type="SMART" id="SM00856">
    <property type="entry name" value="PMEI"/>
    <property type="match status" value="2"/>
</dbReference>
<keyword evidence="5" id="KW-1015">Disulfide bond</keyword>
<dbReference type="CDD" id="cd15798">
    <property type="entry name" value="PMEI-like_3"/>
    <property type="match status" value="2"/>
</dbReference>
<dbReference type="AlphaFoldDB" id="A0A103Y8L3"/>
<dbReference type="STRING" id="59895.A0A103Y8L3"/>
<keyword evidence="7" id="KW-0472">Membrane</keyword>
<proteinExistence type="inferred from homology"/>
<evidence type="ECO:0000256" key="5">
    <source>
        <dbReference type="ARBA" id="ARBA00023157"/>
    </source>
</evidence>
<dbReference type="PANTHER" id="PTHR31080">
    <property type="entry name" value="PECTINESTERASE INHIBITOR-LIKE"/>
    <property type="match status" value="1"/>
</dbReference>
<dbReference type="InterPro" id="IPR035513">
    <property type="entry name" value="Invertase/methylesterase_inhib"/>
</dbReference>
<dbReference type="InterPro" id="IPR051955">
    <property type="entry name" value="PME_Inhibitor"/>
</dbReference>
<evidence type="ECO:0000256" key="6">
    <source>
        <dbReference type="ARBA" id="ARBA00023180"/>
    </source>
</evidence>
<organism evidence="9 10">
    <name type="scientific">Cynara cardunculus var. scolymus</name>
    <name type="common">Globe artichoke</name>
    <name type="synonym">Cynara scolymus</name>
    <dbReference type="NCBI Taxonomy" id="59895"/>
    <lineage>
        <taxon>Eukaryota</taxon>
        <taxon>Viridiplantae</taxon>
        <taxon>Streptophyta</taxon>
        <taxon>Embryophyta</taxon>
        <taxon>Tracheophyta</taxon>
        <taxon>Spermatophyta</taxon>
        <taxon>Magnoliopsida</taxon>
        <taxon>eudicotyledons</taxon>
        <taxon>Gunneridae</taxon>
        <taxon>Pentapetalae</taxon>
        <taxon>asterids</taxon>
        <taxon>campanulids</taxon>
        <taxon>Asterales</taxon>
        <taxon>Asteraceae</taxon>
        <taxon>Carduoideae</taxon>
        <taxon>Cardueae</taxon>
        <taxon>Carduinae</taxon>
        <taxon>Cynara</taxon>
    </lineage>
</organism>
<dbReference type="NCBIfam" id="TIGR01614">
    <property type="entry name" value="PME_inhib"/>
    <property type="match status" value="2"/>
</dbReference>
<feature type="domain" description="Pectinesterase inhibitor" evidence="8">
    <location>
        <begin position="2"/>
        <end position="91"/>
    </location>
</feature>
<feature type="transmembrane region" description="Helical" evidence="7">
    <location>
        <begin position="118"/>
        <end position="138"/>
    </location>
</feature>
<keyword evidence="6" id="KW-0325">Glycoprotein</keyword>
<comment type="caution">
    <text evidence="9">The sequence shown here is derived from an EMBL/GenBank/DDBJ whole genome shotgun (WGS) entry which is preliminary data.</text>
</comment>
<dbReference type="PANTHER" id="PTHR31080:SF295">
    <property type="entry name" value="PECTINESTERASE"/>
    <property type="match status" value="1"/>
</dbReference>
<dbReference type="Gene3D" id="1.20.140.40">
    <property type="entry name" value="Invertase/pectin methylesterase inhibitor family protein"/>
    <property type="match status" value="2"/>
</dbReference>
<dbReference type="InterPro" id="IPR006501">
    <property type="entry name" value="Pectinesterase_inhib_dom"/>
</dbReference>
<evidence type="ECO:0000256" key="3">
    <source>
        <dbReference type="ARBA" id="ARBA00013229"/>
    </source>
</evidence>
<keyword evidence="7" id="KW-0812">Transmembrane</keyword>
<dbReference type="Gramene" id="KVI04520">
    <property type="protein sequence ID" value="KVI04520"/>
    <property type="gene ID" value="Ccrd_017163"/>
</dbReference>
<feature type="domain" description="Pectinesterase inhibitor" evidence="8">
    <location>
        <begin position="141"/>
        <end position="294"/>
    </location>
</feature>
<evidence type="ECO:0000256" key="7">
    <source>
        <dbReference type="SAM" id="Phobius"/>
    </source>
</evidence>
<dbReference type="EC" id="3.1.1.11" evidence="3"/>
<evidence type="ECO:0000259" key="8">
    <source>
        <dbReference type="SMART" id="SM00856"/>
    </source>
</evidence>
<evidence type="ECO:0000256" key="4">
    <source>
        <dbReference type="ARBA" id="ARBA00022729"/>
    </source>
</evidence>
<comment type="similarity">
    <text evidence="1">In the N-terminal section; belongs to the PMEI family.</text>
</comment>
<evidence type="ECO:0000313" key="9">
    <source>
        <dbReference type="EMBL" id="KVI04520.1"/>
    </source>
</evidence>
<dbReference type="Pfam" id="PF04043">
    <property type="entry name" value="PMEI"/>
    <property type="match status" value="2"/>
</dbReference>
<name>A0A103Y8L3_CYNCS</name>
<comment type="similarity">
    <text evidence="2">In the C-terminal section; belongs to the pectinesterase family.</text>
</comment>
<reference evidence="9 10" key="1">
    <citation type="journal article" date="2016" name="Sci. Rep.">
        <title>The genome sequence of the outbreeding globe artichoke constructed de novo incorporating a phase-aware low-pass sequencing strategy of F1 progeny.</title>
        <authorList>
            <person name="Scaglione D."/>
            <person name="Reyes-Chin-Wo S."/>
            <person name="Acquadro A."/>
            <person name="Froenicke L."/>
            <person name="Portis E."/>
            <person name="Beitel C."/>
            <person name="Tirone M."/>
            <person name="Mauro R."/>
            <person name="Lo Monaco A."/>
            <person name="Mauromicale G."/>
            <person name="Faccioli P."/>
            <person name="Cattivelli L."/>
            <person name="Rieseberg L."/>
            <person name="Michelmore R."/>
            <person name="Lanteri S."/>
        </authorList>
    </citation>
    <scope>NUCLEOTIDE SEQUENCE [LARGE SCALE GENOMIC DNA]</scope>
    <source>
        <strain evidence="9">2C</strain>
    </source>
</reference>
<gene>
    <name evidence="9" type="ORF">Ccrd_017163</name>
</gene>
<evidence type="ECO:0000256" key="1">
    <source>
        <dbReference type="ARBA" id="ARBA00006027"/>
    </source>
</evidence>
<keyword evidence="7" id="KW-1133">Transmembrane helix</keyword>
<dbReference type="GO" id="GO:0004857">
    <property type="term" value="F:enzyme inhibitor activity"/>
    <property type="evidence" value="ECO:0007669"/>
    <property type="project" value="InterPro"/>
</dbReference>
<dbReference type="GO" id="GO:0030599">
    <property type="term" value="F:pectinesterase activity"/>
    <property type="evidence" value="ECO:0007669"/>
    <property type="project" value="UniProtKB-EC"/>
</dbReference>
<evidence type="ECO:0000256" key="2">
    <source>
        <dbReference type="ARBA" id="ARBA00007786"/>
    </source>
</evidence>
<keyword evidence="10" id="KW-1185">Reference proteome</keyword>
<dbReference type="OMA" id="DCMEEIG"/>
<accession>A0A103Y8L3</accession>
<dbReference type="SUPFAM" id="SSF101148">
    <property type="entry name" value="Plant invertase/pectin methylesterase inhibitor"/>
    <property type="match status" value="2"/>
</dbReference>
<protein>
    <recommendedName>
        <fullName evidence="3">pectinesterase</fullName>
        <ecNumber evidence="3">3.1.1.11</ecNumber>
    </recommendedName>
</protein>